<evidence type="ECO:0000256" key="5">
    <source>
        <dbReference type="ARBA" id="ARBA00022692"/>
    </source>
</evidence>
<dbReference type="GO" id="GO:0022857">
    <property type="term" value="F:transmembrane transporter activity"/>
    <property type="evidence" value="ECO:0007669"/>
    <property type="project" value="InterPro"/>
</dbReference>
<protein>
    <submittedName>
        <fullName evidence="10">DHA2 family multidrug resistance protein</fullName>
    </submittedName>
</protein>
<dbReference type="OrthoDB" id="102502at2"/>
<evidence type="ECO:0000256" key="1">
    <source>
        <dbReference type="ARBA" id="ARBA00004651"/>
    </source>
</evidence>
<keyword evidence="6 8" id="KW-1133">Transmembrane helix</keyword>
<dbReference type="GO" id="GO:0005886">
    <property type="term" value="C:plasma membrane"/>
    <property type="evidence" value="ECO:0007669"/>
    <property type="project" value="UniProtKB-SubCell"/>
</dbReference>
<feature type="transmembrane region" description="Helical" evidence="8">
    <location>
        <begin position="350"/>
        <end position="367"/>
    </location>
</feature>
<keyword evidence="5 8" id="KW-0812">Transmembrane</keyword>
<evidence type="ECO:0000256" key="2">
    <source>
        <dbReference type="ARBA" id="ARBA00008537"/>
    </source>
</evidence>
<feature type="transmembrane region" description="Helical" evidence="8">
    <location>
        <begin position="216"/>
        <end position="235"/>
    </location>
</feature>
<dbReference type="InterPro" id="IPR011701">
    <property type="entry name" value="MFS"/>
</dbReference>
<dbReference type="AlphaFoldDB" id="A0A3R9P0R5"/>
<dbReference type="PRINTS" id="PR01036">
    <property type="entry name" value="TCRTETB"/>
</dbReference>
<feature type="transmembrane region" description="Helical" evidence="8">
    <location>
        <begin position="247"/>
        <end position="266"/>
    </location>
</feature>
<comment type="subcellular location">
    <subcellularLocation>
        <location evidence="1">Cell membrane</location>
        <topology evidence="1">Multi-pass membrane protein</topology>
    </subcellularLocation>
</comment>
<comment type="similarity">
    <text evidence="2">Belongs to the major facilitator superfamily. EmrB family.</text>
</comment>
<evidence type="ECO:0000256" key="4">
    <source>
        <dbReference type="ARBA" id="ARBA00022475"/>
    </source>
</evidence>
<accession>A0A3R9P0R5</accession>
<feature type="transmembrane region" description="Helical" evidence="8">
    <location>
        <begin position="387"/>
        <end position="404"/>
    </location>
</feature>
<feature type="transmembrane region" description="Helical" evidence="8">
    <location>
        <begin position="149"/>
        <end position="170"/>
    </location>
</feature>
<feature type="transmembrane region" description="Helical" evidence="8">
    <location>
        <begin position="321"/>
        <end position="338"/>
    </location>
</feature>
<feature type="domain" description="Major facilitator superfamily (MFS) profile" evidence="9">
    <location>
        <begin position="24"/>
        <end position="525"/>
    </location>
</feature>
<evidence type="ECO:0000313" key="10">
    <source>
        <dbReference type="EMBL" id="RSL19292.1"/>
    </source>
</evidence>
<dbReference type="Proteomes" id="UP000269669">
    <property type="component" value="Unassembled WGS sequence"/>
</dbReference>
<name>A0A3R9P0R5_9BACT</name>
<dbReference type="InterPro" id="IPR036259">
    <property type="entry name" value="MFS_trans_sf"/>
</dbReference>
<feature type="transmembrane region" description="Helical" evidence="8">
    <location>
        <begin position="287"/>
        <end position="309"/>
    </location>
</feature>
<dbReference type="InterPro" id="IPR004638">
    <property type="entry name" value="EmrB-like"/>
</dbReference>
<evidence type="ECO:0000313" key="11">
    <source>
        <dbReference type="Proteomes" id="UP000269669"/>
    </source>
</evidence>
<dbReference type="Gene3D" id="1.20.1720.10">
    <property type="entry name" value="Multidrug resistance protein D"/>
    <property type="match status" value="1"/>
</dbReference>
<dbReference type="EMBL" id="RSDW01000001">
    <property type="protein sequence ID" value="RSL19292.1"/>
    <property type="molecule type" value="Genomic_DNA"/>
</dbReference>
<reference evidence="10 11" key="1">
    <citation type="submission" date="2018-12" db="EMBL/GenBank/DDBJ databases">
        <title>Sequencing of bacterial isolates from soil warming experiment in Harvard Forest, Massachusetts, USA.</title>
        <authorList>
            <person name="Deangelis K."/>
        </authorList>
    </citation>
    <scope>NUCLEOTIDE SEQUENCE [LARGE SCALE GENOMIC DNA]</scope>
    <source>
        <strain evidence="10 11">EB153</strain>
    </source>
</reference>
<dbReference type="RefSeq" id="WP_125487533.1">
    <property type="nucleotide sequence ID" value="NZ_RSDW01000001.1"/>
</dbReference>
<evidence type="ECO:0000256" key="6">
    <source>
        <dbReference type="ARBA" id="ARBA00022989"/>
    </source>
</evidence>
<sequence>MAATATAPALTPPAWRPHHNPWAVALTVTLATFMEVLDTSIANVALPHMAGTLGASQEEATWVLTSYLVSSAIVLPISGWLSNRFGRKRFYMTCVAIFTACSLLCGFARSLPLLIFARILQGAGGGGLAPSEQAILADTFPVEKRGQAFAVYGMAVVVAPAIGPTLGGWITDNFNWHWIFFINIPVGLLSLYLSNRMVEDPPHLKARREAAKHSKVDFMGLGLVATGVGFLEFTLDKGQEKDWFGSPMIVTFASLAAITLIVFAIWEWNHNDPIVDLKLLKNRNFGTAVFLQLILGMVLFGSTVLIPQYLQVLLGYTAERAGMVLSPAGFVMMIMMAVAGRSLGKFDPRLMVALGYMVTAIGIFNLTRLDLYTSFSTVTIWRMTQVIGLPFVFIPISTLNYVGVPMSKTNQISSLSNFARNLGGSAGTALLTTYIARSSQVHQATLAANVVPNSVPYRLYINRMADYLHSHGMPAATASQVAIGRAYQDMLRQATMLSYKNAFFILSIVIFCLVPLPFVMRLPTKNAKVDPEAMGGH</sequence>
<dbReference type="PANTHER" id="PTHR42718">
    <property type="entry name" value="MAJOR FACILITATOR SUPERFAMILY MULTIDRUG TRANSPORTER MFSC"/>
    <property type="match status" value="1"/>
</dbReference>
<dbReference type="PANTHER" id="PTHR42718:SF9">
    <property type="entry name" value="MAJOR FACILITATOR SUPERFAMILY MULTIDRUG TRANSPORTER MFSC"/>
    <property type="match status" value="1"/>
</dbReference>
<evidence type="ECO:0000256" key="3">
    <source>
        <dbReference type="ARBA" id="ARBA00022448"/>
    </source>
</evidence>
<keyword evidence="3" id="KW-0813">Transport</keyword>
<keyword evidence="7 8" id="KW-0472">Membrane</keyword>
<keyword evidence="11" id="KW-1185">Reference proteome</keyword>
<keyword evidence="4" id="KW-1003">Cell membrane</keyword>
<feature type="transmembrane region" description="Helical" evidence="8">
    <location>
        <begin position="176"/>
        <end position="195"/>
    </location>
</feature>
<feature type="transmembrane region" description="Helical" evidence="8">
    <location>
        <begin position="502"/>
        <end position="520"/>
    </location>
</feature>
<dbReference type="Pfam" id="PF07690">
    <property type="entry name" value="MFS_1"/>
    <property type="match status" value="1"/>
</dbReference>
<feature type="transmembrane region" description="Helical" evidence="8">
    <location>
        <begin position="60"/>
        <end position="78"/>
    </location>
</feature>
<gene>
    <name evidence="10" type="ORF">EDE15_4954</name>
</gene>
<organism evidence="10 11">
    <name type="scientific">Edaphobacter aggregans</name>
    <dbReference type="NCBI Taxonomy" id="570835"/>
    <lineage>
        <taxon>Bacteria</taxon>
        <taxon>Pseudomonadati</taxon>
        <taxon>Acidobacteriota</taxon>
        <taxon>Terriglobia</taxon>
        <taxon>Terriglobales</taxon>
        <taxon>Acidobacteriaceae</taxon>
        <taxon>Edaphobacter</taxon>
    </lineage>
</organism>
<dbReference type="SUPFAM" id="SSF103473">
    <property type="entry name" value="MFS general substrate transporter"/>
    <property type="match status" value="1"/>
</dbReference>
<proteinExistence type="inferred from homology"/>
<dbReference type="CDD" id="cd17503">
    <property type="entry name" value="MFS_LmrB_MDR_like"/>
    <property type="match status" value="1"/>
</dbReference>
<dbReference type="PROSITE" id="PS50850">
    <property type="entry name" value="MFS"/>
    <property type="match status" value="1"/>
</dbReference>
<dbReference type="NCBIfam" id="TIGR00711">
    <property type="entry name" value="efflux_EmrB"/>
    <property type="match status" value="1"/>
</dbReference>
<evidence type="ECO:0000259" key="9">
    <source>
        <dbReference type="PROSITE" id="PS50850"/>
    </source>
</evidence>
<dbReference type="Gene3D" id="1.20.1250.20">
    <property type="entry name" value="MFS general substrate transporter like domains"/>
    <property type="match status" value="1"/>
</dbReference>
<evidence type="ECO:0000256" key="7">
    <source>
        <dbReference type="ARBA" id="ARBA00023136"/>
    </source>
</evidence>
<comment type="caution">
    <text evidence="10">The sequence shown here is derived from an EMBL/GenBank/DDBJ whole genome shotgun (WGS) entry which is preliminary data.</text>
</comment>
<evidence type="ECO:0000256" key="8">
    <source>
        <dbReference type="SAM" id="Phobius"/>
    </source>
</evidence>
<dbReference type="InterPro" id="IPR020846">
    <property type="entry name" value="MFS_dom"/>
</dbReference>